<evidence type="ECO:0000313" key="3">
    <source>
        <dbReference type="Proteomes" id="UP001352852"/>
    </source>
</evidence>
<keyword evidence="1" id="KW-0812">Transmembrane</keyword>
<keyword evidence="3" id="KW-1185">Reference proteome</keyword>
<dbReference type="Proteomes" id="UP001352852">
    <property type="component" value="Unassembled WGS sequence"/>
</dbReference>
<organism evidence="2 3">
    <name type="scientific">Characodon lateralis</name>
    <dbReference type="NCBI Taxonomy" id="208331"/>
    <lineage>
        <taxon>Eukaryota</taxon>
        <taxon>Metazoa</taxon>
        <taxon>Chordata</taxon>
        <taxon>Craniata</taxon>
        <taxon>Vertebrata</taxon>
        <taxon>Euteleostomi</taxon>
        <taxon>Actinopterygii</taxon>
        <taxon>Neopterygii</taxon>
        <taxon>Teleostei</taxon>
        <taxon>Neoteleostei</taxon>
        <taxon>Acanthomorphata</taxon>
        <taxon>Ovalentaria</taxon>
        <taxon>Atherinomorphae</taxon>
        <taxon>Cyprinodontiformes</taxon>
        <taxon>Goodeidae</taxon>
        <taxon>Characodon</taxon>
    </lineage>
</organism>
<keyword evidence="1" id="KW-0472">Membrane</keyword>
<gene>
    <name evidence="2" type="ORF">CHARACLAT_027241</name>
</gene>
<name>A0ABU7DY63_9TELE</name>
<evidence type="ECO:0000256" key="1">
    <source>
        <dbReference type="SAM" id="Phobius"/>
    </source>
</evidence>
<reference evidence="2 3" key="1">
    <citation type="submission" date="2021-06" db="EMBL/GenBank/DDBJ databases">
        <authorList>
            <person name="Palmer J.M."/>
        </authorList>
    </citation>
    <scope>NUCLEOTIDE SEQUENCE [LARGE SCALE GENOMIC DNA]</scope>
    <source>
        <strain evidence="2 3">CL_MEX2019</strain>
        <tissue evidence="2">Muscle</tissue>
    </source>
</reference>
<dbReference type="EMBL" id="JAHUTJ010036194">
    <property type="protein sequence ID" value="MED6278758.1"/>
    <property type="molecule type" value="Genomic_DNA"/>
</dbReference>
<protein>
    <submittedName>
        <fullName evidence="2">Uncharacterized protein</fullName>
    </submittedName>
</protein>
<feature type="transmembrane region" description="Helical" evidence="1">
    <location>
        <begin position="7"/>
        <end position="29"/>
    </location>
</feature>
<evidence type="ECO:0000313" key="2">
    <source>
        <dbReference type="EMBL" id="MED6278758.1"/>
    </source>
</evidence>
<comment type="caution">
    <text evidence="2">The sequence shown here is derived from an EMBL/GenBank/DDBJ whole genome shotgun (WGS) entry which is preliminary data.</text>
</comment>
<proteinExistence type="predicted"/>
<accession>A0ABU7DY63</accession>
<keyword evidence="1" id="KW-1133">Transmembrane helix</keyword>
<sequence length="123" mass="14047">MTLETKLYYFVAKMFIVCVVHGGVGAHFFSERLFQQICGLPTAPVRVEDLHDHKLWEQLLKIQEAETTEEANFAIQEAVDSLSIMLPYACLKARGKGLPGSLRCRVHCQRMYERCSRLVCRGL</sequence>